<organism evidence="1 2">
    <name type="scientific">Microbispora bryophytorum subsp. camponoti</name>
    <dbReference type="NCBI Taxonomy" id="1677852"/>
    <lineage>
        <taxon>Bacteria</taxon>
        <taxon>Bacillati</taxon>
        <taxon>Actinomycetota</taxon>
        <taxon>Actinomycetes</taxon>
        <taxon>Streptosporangiales</taxon>
        <taxon>Streptosporangiaceae</taxon>
        <taxon>Microbispora</taxon>
    </lineage>
</organism>
<evidence type="ECO:0000313" key="1">
    <source>
        <dbReference type="EMBL" id="MBD3143767.1"/>
    </source>
</evidence>
<proteinExistence type="predicted"/>
<keyword evidence="2" id="KW-1185">Reference proteome</keyword>
<gene>
    <name evidence="1" type="ORF">IEQ31_11330</name>
</gene>
<name>A0ABR8KYG3_9ACTN</name>
<comment type="caution">
    <text evidence="1">The sequence shown here is derived from an EMBL/GenBank/DDBJ whole genome shotgun (WGS) entry which is preliminary data.</text>
</comment>
<dbReference type="Proteomes" id="UP000653231">
    <property type="component" value="Unassembled WGS sequence"/>
</dbReference>
<sequence>MTSDIRGRGRGQAGVTAEPGSQAALDYYLITPAAGTDGAPAEGIVVEEFTLTEDFRTVGLDTAGWTAADGDWWSSAAFGRALREDPGLRTRVLAVSRPEAEATYRDLRGGELPGETRLRALFHDHQPLPASPPLRLNPPRVPDGFHDTRVYRVLFAGEPHLSRLADVVTLAVEAEDPQIRVVGTGELRTALDVFTWDVRRIGPGTACSVDLTAHLGTTSDEPLGPLLRRLTTAMRHAGAVPVTVERFS</sequence>
<dbReference type="RefSeq" id="WP_191051394.1">
    <property type="nucleotide sequence ID" value="NZ_JACXRZ010000006.1"/>
</dbReference>
<protein>
    <submittedName>
        <fullName evidence="1">Uncharacterized protein</fullName>
    </submittedName>
</protein>
<dbReference type="EMBL" id="JACXRZ010000006">
    <property type="protein sequence ID" value="MBD3143767.1"/>
    <property type="molecule type" value="Genomic_DNA"/>
</dbReference>
<reference evidence="1 2" key="1">
    <citation type="submission" date="2020-09" db="EMBL/GenBank/DDBJ databases">
        <title>Actinomycete isolated from the Camponotus japonicus Mayr.</title>
        <authorList>
            <person name="Gong X."/>
        </authorList>
    </citation>
    <scope>NUCLEOTIDE SEQUENCE [LARGE SCALE GENOMIC DNA]</scope>
    <source>
        <strain evidence="1 2">2C-HV3</strain>
    </source>
</reference>
<evidence type="ECO:0000313" key="2">
    <source>
        <dbReference type="Proteomes" id="UP000653231"/>
    </source>
</evidence>
<accession>A0ABR8KYG3</accession>